<dbReference type="AlphaFoldDB" id="A0A8S3QSL6"/>
<evidence type="ECO:0000256" key="1">
    <source>
        <dbReference type="ARBA" id="ARBA00023157"/>
    </source>
</evidence>
<keyword evidence="1" id="KW-1015">Disulfide bond</keyword>
<dbReference type="Gene3D" id="3.10.100.10">
    <property type="entry name" value="Mannose-Binding Protein A, subunit A"/>
    <property type="match status" value="1"/>
</dbReference>
<gene>
    <name evidence="3" type="ORF">MEDL_12655</name>
</gene>
<dbReference type="SUPFAM" id="SSF56436">
    <property type="entry name" value="C-type lectin-like"/>
    <property type="match status" value="1"/>
</dbReference>
<name>A0A8S3QSL6_MYTED</name>
<sequence>MHHMCSYYSYNGDDKLCLIHSNREEDTTLISDTKWRIYEPDCPPSWDLFEGNCYLVSQDQKYWHDSKVYCEEQQSMLVEVISENENNFLKGMADEDMAFYWIGATDIDTEGVWIWDKSQTVLTFTDWFPGQPDSNFDNQNCLQLVKKFGYKWDDFPCERLHAFICEKPIFS</sequence>
<evidence type="ECO:0000313" key="4">
    <source>
        <dbReference type="Proteomes" id="UP000683360"/>
    </source>
</evidence>
<evidence type="ECO:0000313" key="3">
    <source>
        <dbReference type="EMBL" id="CAG2197847.1"/>
    </source>
</evidence>
<dbReference type="Proteomes" id="UP000683360">
    <property type="component" value="Unassembled WGS sequence"/>
</dbReference>
<dbReference type="OrthoDB" id="6285913at2759"/>
<dbReference type="InterPro" id="IPR016186">
    <property type="entry name" value="C-type_lectin-like/link_sf"/>
</dbReference>
<feature type="domain" description="C-type lectin" evidence="2">
    <location>
        <begin position="49"/>
        <end position="166"/>
    </location>
</feature>
<dbReference type="InterPro" id="IPR001304">
    <property type="entry name" value="C-type_lectin-like"/>
</dbReference>
<dbReference type="InterPro" id="IPR016187">
    <property type="entry name" value="CTDL_fold"/>
</dbReference>
<dbReference type="PROSITE" id="PS50041">
    <property type="entry name" value="C_TYPE_LECTIN_2"/>
    <property type="match status" value="1"/>
</dbReference>
<proteinExistence type="predicted"/>
<organism evidence="3 4">
    <name type="scientific">Mytilus edulis</name>
    <name type="common">Blue mussel</name>
    <dbReference type="NCBI Taxonomy" id="6550"/>
    <lineage>
        <taxon>Eukaryota</taxon>
        <taxon>Metazoa</taxon>
        <taxon>Spiralia</taxon>
        <taxon>Lophotrochozoa</taxon>
        <taxon>Mollusca</taxon>
        <taxon>Bivalvia</taxon>
        <taxon>Autobranchia</taxon>
        <taxon>Pteriomorphia</taxon>
        <taxon>Mytilida</taxon>
        <taxon>Mytiloidea</taxon>
        <taxon>Mytilidae</taxon>
        <taxon>Mytilinae</taxon>
        <taxon>Mytilus</taxon>
    </lineage>
</organism>
<dbReference type="InterPro" id="IPR018378">
    <property type="entry name" value="C-type_lectin_CS"/>
</dbReference>
<protein>
    <recommendedName>
        <fullName evidence="2">C-type lectin domain-containing protein</fullName>
    </recommendedName>
</protein>
<keyword evidence="4" id="KW-1185">Reference proteome</keyword>
<dbReference type="SMART" id="SM00034">
    <property type="entry name" value="CLECT"/>
    <property type="match status" value="1"/>
</dbReference>
<evidence type="ECO:0000259" key="2">
    <source>
        <dbReference type="PROSITE" id="PS50041"/>
    </source>
</evidence>
<dbReference type="Pfam" id="PF00059">
    <property type="entry name" value="Lectin_C"/>
    <property type="match status" value="1"/>
</dbReference>
<reference evidence="3" key="1">
    <citation type="submission" date="2021-03" db="EMBL/GenBank/DDBJ databases">
        <authorList>
            <person name="Bekaert M."/>
        </authorList>
    </citation>
    <scope>NUCLEOTIDE SEQUENCE</scope>
</reference>
<dbReference type="PANTHER" id="PTHR22803">
    <property type="entry name" value="MANNOSE, PHOSPHOLIPASE, LECTIN RECEPTOR RELATED"/>
    <property type="match status" value="1"/>
</dbReference>
<dbReference type="PROSITE" id="PS00615">
    <property type="entry name" value="C_TYPE_LECTIN_1"/>
    <property type="match status" value="1"/>
</dbReference>
<dbReference type="EMBL" id="CAJPWZ010000655">
    <property type="protein sequence ID" value="CAG2197847.1"/>
    <property type="molecule type" value="Genomic_DNA"/>
</dbReference>
<accession>A0A8S3QSL6</accession>
<dbReference type="InterPro" id="IPR050111">
    <property type="entry name" value="C-type_lectin/snaclec_domain"/>
</dbReference>
<comment type="caution">
    <text evidence="3">The sequence shown here is derived from an EMBL/GenBank/DDBJ whole genome shotgun (WGS) entry which is preliminary data.</text>
</comment>